<protein>
    <submittedName>
        <fullName evidence="1">24301_t:CDS:1</fullName>
    </submittedName>
</protein>
<comment type="caution">
    <text evidence="1">The sequence shown here is derived from an EMBL/GenBank/DDBJ whole genome shotgun (WGS) entry which is preliminary data.</text>
</comment>
<gene>
    <name evidence="1" type="ORF">RPERSI_LOCUS9684</name>
</gene>
<accession>A0ACA9P5Y3</accession>
<feature type="non-terminal residue" evidence="1">
    <location>
        <position position="429"/>
    </location>
</feature>
<evidence type="ECO:0000313" key="2">
    <source>
        <dbReference type="Proteomes" id="UP000789920"/>
    </source>
</evidence>
<proteinExistence type="predicted"/>
<evidence type="ECO:0000313" key="1">
    <source>
        <dbReference type="EMBL" id="CAG8693883.1"/>
    </source>
</evidence>
<dbReference type="Proteomes" id="UP000789920">
    <property type="component" value="Unassembled WGS sequence"/>
</dbReference>
<organism evidence="1 2">
    <name type="scientific">Racocetra persica</name>
    <dbReference type="NCBI Taxonomy" id="160502"/>
    <lineage>
        <taxon>Eukaryota</taxon>
        <taxon>Fungi</taxon>
        <taxon>Fungi incertae sedis</taxon>
        <taxon>Mucoromycota</taxon>
        <taxon>Glomeromycotina</taxon>
        <taxon>Glomeromycetes</taxon>
        <taxon>Diversisporales</taxon>
        <taxon>Gigasporaceae</taxon>
        <taxon>Racocetra</taxon>
    </lineage>
</organism>
<sequence>MWLALFLAILPAISLNIQKVAIITEVGTKIDKSLLGKVLPDRANSSSSLFKDPVNEHAASFFAIISFKPEEIALINLPEDKGAIETTLDLASEFLPGSKLLLKAGKKFATAVGKTAGGLAKGVGMVKDLAADISLGNLSTSVGNLKDGLAQAQGEIESKSQELTENIHQLRAELERQKEDLANQLKSQESRLETRLVDEIRQQEAKITQLQAETKKQLVEEQKKLLEAAIQKLEAAQQNINRTTQGQIQATEAKLAEFNQELDRVKDEQKEEMENIKQEVNQRMDQLEGKTEQALQLAQQTSQRVEALAAQMAKTQDKVAKLEKQVQQNQQAIQQAREEVQRTNQRLDDFIKRQELMDFSAQQLVFDKIQKTLANKAEEAKLLATLNLLEETKSLLPEEEIPVAGAKTANQPVISLLQSLISALEGQES</sequence>
<keyword evidence="2" id="KW-1185">Reference proteome</keyword>
<name>A0ACA9P5Y3_9GLOM</name>
<dbReference type="EMBL" id="CAJVQC010018493">
    <property type="protein sequence ID" value="CAG8693883.1"/>
    <property type="molecule type" value="Genomic_DNA"/>
</dbReference>
<reference evidence="1" key="1">
    <citation type="submission" date="2021-06" db="EMBL/GenBank/DDBJ databases">
        <authorList>
            <person name="Kallberg Y."/>
            <person name="Tangrot J."/>
            <person name="Rosling A."/>
        </authorList>
    </citation>
    <scope>NUCLEOTIDE SEQUENCE</scope>
    <source>
        <strain evidence="1">MA461A</strain>
    </source>
</reference>